<keyword evidence="1" id="KW-1133">Transmembrane helix</keyword>
<comment type="caution">
    <text evidence="2">The sequence shown here is derived from an EMBL/GenBank/DDBJ whole genome shotgun (WGS) entry which is preliminary data.</text>
</comment>
<protein>
    <recommendedName>
        <fullName evidence="4">Transmembrane protein</fullName>
    </recommendedName>
</protein>
<keyword evidence="1" id="KW-0472">Membrane</keyword>
<dbReference type="EMBL" id="JAIVFG010000070">
    <property type="protein sequence ID" value="MDB0573825.1"/>
    <property type="molecule type" value="Genomic_DNA"/>
</dbReference>
<dbReference type="AlphaFoldDB" id="A0AAW5ZXI8"/>
<evidence type="ECO:0000313" key="2">
    <source>
        <dbReference type="EMBL" id="MDB0573825.1"/>
    </source>
</evidence>
<name>A0AAW5ZXI8_RALSL</name>
<feature type="transmembrane region" description="Helical" evidence="1">
    <location>
        <begin position="70"/>
        <end position="88"/>
    </location>
</feature>
<evidence type="ECO:0000256" key="1">
    <source>
        <dbReference type="SAM" id="Phobius"/>
    </source>
</evidence>
<accession>A0AAW5ZXI8</accession>
<evidence type="ECO:0000313" key="3">
    <source>
        <dbReference type="Proteomes" id="UP001144050"/>
    </source>
</evidence>
<dbReference type="Proteomes" id="UP001144050">
    <property type="component" value="Unassembled WGS sequence"/>
</dbReference>
<evidence type="ECO:0008006" key="4">
    <source>
        <dbReference type="Google" id="ProtNLM"/>
    </source>
</evidence>
<proteinExistence type="predicted"/>
<dbReference type="RefSeq" id="WP_042567811.1">
    <property type="nucleotide sequence ID" value="NZ_CDMB01000001.1"/>
</dbReference>
<reference evidence="2" key="1">
    <citation type="submission" date="2021-09" db="EMBL/GenBank/DDBJ databases">
        <title>Genomic analysis of Ralstonia spp.</title>
        <authorList>
            <person name="Aburjaile F."/>
            <person name="Ariute J.C."/>
            <person name="Pais A.K.L."/>
            <person name="Albuquerque G.M.R."/>
            <person name="Silva A.M.F."/>
            <person name="Brenig B."/>
            <person name="Azevedo V."/>
            <person name="Matiuzzi M."/>
            <person name="Ramos R."/>
            <person name="Goes-Neto A."/>
            <person name="Soares S."/>
            <person name="Iseppon A.M.B."/>
            <person name="Souza E."/>
            <person name="Gama M."/>
        </authorList>
    </citation>
    <scope>NUCLEOTIDE SEQUENCE</scope>
    <source>
        <strain evidence="2">CCRMRs91</strain>
    </source>
</reference>
<organism evidence="2 3">
    <name type="scientific">Ralstonia solanacearum</name>
    <name type="common">Pseudomonas solanacearum</name>
    <dbReference type="NCBI Taxonomy" id="305"/>
    <lineage>
        <taxon>Bacteria</taxon>
        <taxon>Pseudomonadati</taxon>
        <taxon>Pseudomonadota</taxon>
        <taxon>Betaproteobacteria</taxon>
        <taxon>Burkholderiales</taxon>
        <taxon>Burkholderiaceae</taxon>
        <taxon>Ralstonia</taxon>
        <taxon>Ralstonia solanacearum species complex</taxon>
    </lineage>
</organism>
<keyword evidence="1" id="KW-0812">Transmembrane</keyword>
<gene>
    <name evidence="2" type="ORF">LBW59_24055</name>
</gene>
<sequence>MYALQQIATVLLMLLVLTQSTIFVWQPARGVSVWRTYLDAWKQTFTLAKKALAFLFAVRSRKDALEAMFVVAWVALCVPGIFIVRHALNLMK</sequence>